<evidence type="ECO:0000313" key="2">
    <source>
        <dbReference type="Proteomes" id="UP000218327"/>
    </source>
</evidence>
<name>A0A2A5AZA0_9GAMM</name>
<gene>
    <name evidence="1" type="ORF">COA96_10255</name>
</gene>
<reference evidence="2" key="1">
    <citation type="submission" date="2017-08" db="EMBL/GenBank/DDBJ databases">
        <title>A dynamic microbial community with high functional redundancy inhabits the cold, oxic subseafloor aquifer.</title>
        <authorList>
            <person name="Tully B.J."/>
            <person name="Wheat C.G."/>
            <person name="Glazer B.T."/>
            <person name="Huber J.A."/>
        </authorList>
    </citation>
    <scope>NUCLEOTIDE SEQUENCE [LARGE SCALE GENOMIC DNA]</scope>
</reference>
<proteinExistence type="predicted"/>
<organism evidence="1 2">
    <name type="scientific">SAR86 cluster bacterium</name>
    <dbReference type="NCBI Taxonomy" id="2030880"/>
    <lineage>
        <taxon>Bacteria</taxon>
        <taxon>Pseudomonadati</taxon>
        <taxon>Pseudomonadota</taxon>
        <taxon>Gammaproteobacteria</taxon>
        <taxon>SAR86 cluster</taxon>
    </lineage>
</organism>
<protein>
    <submittedName>
        <fullName evidence="1">Uncharacterized protein</fullName>
    </submittedName>
</protein>
<dbReference type="AlphaFoldDB" id="A0A2A5AZA0"/>
<sequence>MTDLSDTIIAKSDQTNAIDLIAGPKTIKVAEVHVKKGDDQPTTIKFEGDNGHPYKPSKGMRRVLCAAWGKESSAYPGRSMTLFNNPDVTWAGKKVGGIQISHLSNIDGPITVPLIITRGNSKPFTVQPLQVQDTASTQDKPEDHDTALKLAKAAANEGTEAFKEWWNSDEGKTIRKLVKDDMPELQEICKTADIVVESDPFGAPPIEEGEGAS</sequence>
<comment type="caution">
    <text evidence="1">The sequence shown here is derived from an EMBL/GenBank/DDBJ whole genome shotgun (WGS) entry which is preliminary data.</text>
</comment>
<dbReference type="EMBL" id="NVVJ01000030">
    <property type="protein sequence ID" value="PCJ24118.1"/>
    <property type="molecule type" value="Genomic_DNA"/>
</dbReference>
<dbReference type="Proteomes" id="UP000218327">
    <property type="component" value="Unassembled WGS sequence"/>
</dbReference>
<evidence type="ECO:0000313" key="1">
    <source>
        <dbReference type="EMBL" id="PCJ24118.1"/>
    </source>
</evidence>
<accession>A0A2A5AZA0</accession>